<feature type="transmembrane region" description="Helical" evidence="1">
    <location>
        <begin position="92"/>
        <end position="116"/>
    </location>
</feature>
<evidence type="ECO:0000313" key="4">
    <source>
        <dbReference type="Proteomes" id="UP000636800"/>
    </source>
</evidence>
<keyword evidence="1" id="KW-0812">Transmembrane</keyword>
<sequence>MVARVLQRKISQGLNLSGKKVLLGHFLGFPISSWLIAQQATVIYAVDNYYEGMEETSGVLKDDLHSLWSLARKFQLPAVLFVTVLLGWRHPFVLFINVALLLFCTRPSPLSIYVFIEQLRQSDMRRDPSLRKTKFLYVKNVEIEDYRMFCLAKVELRDVKINVIGILGGWWIIHTTPSRRP</sequence>
<keyword evidence="4" id="KW-1185">Reference proteome</keyword>
<dbReference type="EMBL" id="JADCNL010000001">
    <property type="protein sequence ID" value="KAG0498392.1"/>
    <property type="molecule type" value="Genomic_DNA"/>
</dbReference>
<keyword evidence="1" id="KW-0472">Membrane</keyword>
<evidence type="ECO:0000313" key="5">
    <source>
        <dbReference type="Proteomes" id="UP000639772"/>
    </source>
</evidence>
<evidence type="ECO:0000256" key="1">
    <source>
        <dbReference type="SAM" id="Phobius"/>
    </source>
</evidence>
<accession>A0A835S7L2</accession>
<name>A0A835S7L2_VANPL</name>
<protein>
    <submittedName>
        <fullName evidence="2">Uncharacterized protein</fullName>
    </submittedName>
</protein>
<feature type="transmembrane region" description="Helical" evidence="1">
    <location>
        <begin position="21"/>
        <end position="46"/>
    </location>
</feature>
<proteinExistence type="predicted"/>
<keyword evidence="1" id="KW-1133">Transmembrane helix</keyword>
<dbReference type="OrthoDB" id="748084at2759"/>
<dbReference type="EMBL" id="JADCNM010000001">
    <property type="protein sequence ID" value="KAG0502607.1"/>
    <property type="molecule type" value="Genomic_DNA"/>
</dbReference>
<evidence type="ECO:0000313" key="3">
    <source>
        <dbReference type="EMBL" id="KAG0502607.1"/>
    </source>
</evidence>
<reference evidence="4 5" key="1">
    <citation type="journal article" date="2020" name="Nat. Food">
        <title>A phased Vanilla planifolia genome enables genetic improvement of flavour and production.</title>
        <authorList>
            <person name="Hasing T."/>
            <person name="Tang H."/>
            <person name="Brym M."/>
            <person name="Khazi F."/>
            <person name="Huang T."/>
            <person name="Chambers A.H."/>
        </authorList>
    </citation>
    <scope>NUCLEOTIDE SEQUENCE [LARGE SCALE GENOMIC DNA]</scope>
    <source>
        <tissue evidence="2">Leaf</tissue>
    </source>
</reference>
<dbReference type="Proteomes" id="UP000639772">
    <property type="component" value="Chromosome 1"/>
</dbReference>
<dbReference type="AlphaFoldDB" id="A0A835S7L2"/>
<dbReference type="Proteomes" id="UP000636800">
    <property type="component" value="Chromosome 1"/>
</dbReference>
<comment type="caution">
    <text evidence="2">The sequence shown here is derived from an EMBL/GenBank/DDBJ whole genome shotgun (WGS) entry which is preliminary data.</text>
</comment>
<gene>
    <name evidence="3" type="ORF">HPP92_002679</name>
    <name evidence="2" type="ORF">HPP92_003083</name>
</gene>
<organism evidence="2 4">
    <name type="scientific">Vanilla planifolia</name>
    <name type="common">Vanilla</name>
    <dbReference type="NCBI Taxonomy" id="51239"/>
    <lineage>
        <taxon>Eukaryota</taxon>
        <taxon>Viridiplantae</taxon>
        <taxon>Streptophyta</taxon>
        <taxon>Embryophyta</taxon>
        <taxon>Tracheophyta</taxon>
        <taxon>Spermatophyta</taxon>
        <taxon>Magnoliopsida</taxon>
        <taxon>Liliopsida</taxon>
        <taxon>Asparagales</taxon>
        <taxon>Orchidaceae</taxon>
        <taxon>Vanilloideae</taxon>
        <taxon>Vanilleae</taxon>
        <taxon>Vanilla</taxon>
    </lineage>
</organism>
<evidence type="ECO:0000313" key="2">
    <source>
        <dbReference type="EMBL" id="KAG0498392.1"/>
    </source>
</evidence>